<evidence type="ECO:0000313" key="3">
    <source>
        <dbReference type="EMBL" id="SCV74505.1"/>
    </source>
</evidence>
<feature type="compositionally biased region" description="Low complexity" evidence="1">
    <location>
        <begin position="51"/>
        <end position="72"/>
    </location>
</feature>
<feature type="compositionally biased region" description="Basic and acidic residues" evidence="1">
    <location>
        <begin position="246"/>
        <end position="256"/>
    </location>
</feature>
<dbReference type="PANTHER" id="PTHR15492:SF1">
    <property type="entry name" value="CYCLIN-D1-BINDING PROTEIN 1"/>
    <property type="match status" value="1"/>
</dbReference>
<dbReference type="PANTHER" id="PTHR15492">
    <property type="entry name" value="CYCLIN D1-BINDING PROTEIN 1"/>
    <property type="match status" value="1"/>
</dbReference>
<feature type="domain" description="Cyclin-D1-binding protein 1-like N-terminal" evidence="2">
    <location>
        <begin position="149"/>
        <end position="248"/>
    </location>
</feature>
<dbReference type="Gene3D" id="1.20.1410.10">
    <property type="entry name" value="I/LWEQ domain"/>
    <property type="match status" value="1"/>
</dbReference>
<dbReference type="Pfam" id="PF13324">
    <property type="entry name" value="GCIP_N"/>
    <property type="match status" value="1"/>
</dbReference>
<dbReference type="Proteomes" id="UP000198372">
    <property type="component" value="Unassembled WGS sequence"/>
</dbReference>
<evidence type="ECO:0000313" key="4">
    <source>
        <dbReference type="Proteomes" id="UP000198372"/>
    </source>
</evidence>
<dbReference type="InterPro" id="IPR049317">
    <property type="entry name" value="GCIP-like_N"/>
</dbReference>
<organism evidence="3 4">
    <name type="scientific">Microbotryum intermedium</name>
    <dbReference type="NCBI Taxonomy" id="269621"/>
    <lineage>
        <taxon>Eukaryota</taxon>
        <taxon>Fungi</taxon>
        <taxon>Dikarya</taxon>
        <taxon>Basidiomycota</taxon>
        <taxon>Pucciniomycotina</taxon>
        <taxon>Microbotryomycetes</taxon>
        <taxon>Microbotryales</taxon>
        <taxon>Microbotryaceae</taxon>
        <taxon>Microbotryum</taxon>
    </lineage>
</organism>
<dbReference type="STRING" id="269621.A0A238FMW3"/>
<feature type="compositionally biased region" description="Low complexity" evidence="1">
    <location>
        <begin position="21"/>
        <end position="30"/>
    </location>
</feature>
<protein>
    <submittedName>
        <fullName evidence="3">BQ2448_7534 protein</fullName>
    </submittedName>
</protein>
<dbReference type="OrthoDB" id="2537795at2759"/>
<gene>
    <name evidence="3" type="ORF">BQ2448_7534</name>
</gene>
<proteinExistence type="predicted"/>
<reference evidence="4" key="1">
    <citation type="submission" date="2016-09" db="EMBL/GenBank/DDBJ databases">
        <authorList>
            <person name="Jeantristanb JTB J.-T."/>
            <person name="Ricardo R."/>
        </authorList>
    </citation>
    <scope>NUCLEOTIDE SEQUENCE [LARGE SCALE GENOMIC DNA]</scope>
</reference>
<dbReference type="AlphaFoldDB" id="A0A238FMW3"/>
<feature type="region of interest" description="Disordered" evidence="1">
    <location>
        <begin position="246"/>
        <end position="273"/>
    </location>
</feature>
<feature type="region of interest" description="Disordered" evidence="1">
    <location>
        <begin position="1"/>
        <end position="31"/>
    </location>
</feature>
<feature type="compositionally biased region" description="Polar residues" evidence="1">
    <location>
        <begin position="8"/>
        <end position="20"/>
    </location>
</feature>
<dbReference type="GO" id="GO:0005634">
    <property type="term" value="C:nucleus"/>
    <property type="evidence" value="ECO:0007669"/>
    <property type="project" value="TreeGrafter"/>
</dbReference>
<sequence length="409" mass="45100">MAPISKTKGGQPSTTTPGVASSSSSSSKSKIPLIVQSTLEKCRKILDLVRSDSTSNPTPSIPSTPSTPSSSSIDLLRAIRNDHLVLAQRIHRSVTNIALGLKQPVSEYGLDTVFEQLRDVVGKIEFGIRELVRMRASCGVDRGSRRRCLDKELGSSTQDLVEALQSFLQTSLQVYTSSTSPSTKISSSSSFEEAQLRDQLLLHTSLVWATVDKTKTISGNELEALSKRWRGVVEVVEDCLDEVKALEQGGGEKEEKEEREDGEDDYRRGHPLNEEEKRRAKACLMLLKMGRLVIKRVVAATSTVAGKVGEEQEGKGFHSDLFQTSADRQIEGISEAADEVASCLEPPHEMDEIGEAVDGFVAHIEGLIERVLDACWEAEADEEDRELMWFNMCKVQVKALEKKVRELLV</sequence>
<accession>A0A238FMW3</accession>
<feature type="region of interest" description="Disordered" evidence="1">
    <location>
        <begin position="49"/>
        <end position="72"/>
    </location>
</feature>
<dbReference type="EMBL" id="FMSP01000023">
    <property type="protein sequence ID" value="SCV74505.1"/>
    <property type="molecule type" value="Genomic_DNA"/>
</dbReference>
<evidence type="ECO:0000259" key="2">
    <source>
        <dbReference type="Pfam" id="PF13324"/>
    </source>
</evidence>
<evidence type="ECO:0000256" key="1">
    <source>
        <dbReference type="SAM" id="MobiDB-lite"/>
    </source>
</evidence>
<name>A0A238FMW3_9BASI</name>
<keyword evidence="4" id="KW-1185">Reference proteome</keyword>
<dbReference type="InterPro" id="IPR026907">
    <property type="entry name" value="GCIP-like"/>
</dbReference>